<keyword evidence="3" id="KW-1185">Reference proteome</keyword>
<name>A0A4R1I820_ANCAQ</name>
<proteinExistence type="predicted"/>
<dbReference type="RefSeq" id="WP_131836025.1">
    <property type="nucleotide sequence ID" value="NZ_SMFY01000002.1"/>
</dbReference>
<protein>
    <submittedName>
        <fullName evidence="2">Uncharacterized protein</fullName>
    </submittedName>
</protein>
<organism evidence="2 3">
    <name type="scientific">Ancylobacter aquaticus</name>
    <dbReference type="NCBI Taxonomy" id="100"/>
    <lineage>
        <taxon>Bacteria</taxon>
        <taxon>Pseudomonadati</taxon>
        <taxon>Pseudomonadota</taxon>
        <taxon>Alphaproteobacteria</taxon>
        <taxon>Hyphomicrobiales</taxon>
        <taxon>Xanthobacteraceae</taxon>
        <taxon>Ancylobacter</taxon>
    </lineage>
</organism>
<sequence>MLRSLLPHPFGIPLAAPFARLWVLVAGLGICLGLALPAAAQSIGTVTKPGLPDPWHGVIIINPLDDSPYEAAQRAAEAAQAETAAPSPAKTSTEAADAPLEPFDPDKETATMPSLWETIELGLGGDPGEAEPEPLKPYQQIPERKAPVERARITLPTQMELRQGAAMVTVSSNATATAPASGALSTTATSGSGEIKGRVGLQQDSLTVYSAGTVGASASPGAATIYDNIAVGSTYSVPLAPLGLGPEKLGASVEVDRGQNLTTGIELRAPAGSAERFISVQRSQSPGSDASGIVKAGVLGKF</sequence>
<feature type="compositionally biased region" description="Low complexity" evidence="1">
    <location>
        <begin position="71"/>
        <end position="85"/>
    </location>
</feature>
<gene>
    <name evidence="2" type="ORF">EV667_2944</name>
</gene>
<comment type="caution">
    <text evidence="2">The sequence shown here is derived from an EMBL/GenBank/DDBJ whole genome shotgun (WGS) entry which is preliminary data.</text>
</comment>
<accession>A0A4R1I820</accession>
<dbReference type="OrthoDB" id="8449214at2"/>
<dbReference type="EMBL" id="SMFY01000002">
    <property type="protein sequence ID" value="TCK28929.1"/>
    <property type="molecule type" value="Genomic_DNA"/>
</dbReference>
<dbReference type="AlphaFoldDB" id="A0A4R1I820"/>
<reference evidence="2 3" key="1">
    <citation type="submission" date="2019-03" db="EMBL/GenBank/DDBJ databases">
        <title>Genomic Encyclopedia of Type Strains, Phase IV (KMG-IV): sequencing the most valuable type-strain genomes for metagenomic binning, comparative biology and taxonomic classification.</title>
        <authorList>
            <person name="Goeker M."/>
        </authorList>
    </citation>
    <scope>NUCLEOTIDE SEQUENCE [LARGE SCALE GENOMIC DNA]</scope>
    <source>
        <strain evidence="2 3">DSM 101</strain>
    </source>
</reference>
<dbReference type="Proteomes" id="UP000295030">
    <property type="component" value="Unassembled WGS sequence"/>
</dbReference>
<feature type="region of interest" description="Disordered" evidence="1">
    <location>
        <begin position="71"/>
        <end position="109"/>
    </location>
</feature>
<evidence type="ECO:0000313" key="2">
    <source>
        <dbReference type="EMBL" id="TCK28929.1"/>
    </source>
</evidence>
<evidence type="ECO:0000256" key="1">
    <source>
        <dbReference type="SAM" id="MobiDB-lite"/>
    </source>
</evidence>
<evidence type="ECO:0000313" key="3">
    <source>
        <dbReference type="Proteomes" id="UP000295030"/>
    </source>
</evidence>